<reference evidence="2 3" key="1">
    <citation type="journal article" date="2023" name="Plant Dis.">
        <title>First Report of Diplodia intermedia Causing Canker and Dieback Diseases on Apple Trees in Canada.</title>
        <authorList>
            <person name="Ellouze W."/>
            <person name="Ilyukhin E."/>
            <person name="Sulman M."/>
            <person name="Ali S."/>
        </authorList>
    </citation>
    <scope>NUCLEOTIDE SEQUENCE [LARGE SCALE GENOMIC DNA]</scope>
    <source>
        <strain evidence="2 3">M45-28</strain>
    </source>
</reference>
<dbReference type="Proteomes" id="UP001521184">
    <property type="component" value="Unassembled WGS sequence"/>
</dbReference>
<evidence type="ECO:0000313" key="2">
    <source>
        <dbReference type="EMBL" id="KAL1637641.1"/>
    </source>
</evidence>
<organism evidence="2 3">
    <name type="scientific">Diplodia intermedia</name>
    <dbReference type="NCBI Taxonomy" id="856260"/>
    <lineage>
        <taxon>Eukaryota</taxon>
        <taxon>Fungi</taxon>
        <taxon>Dikarya</taxon>
        <taxon>Ascomycota</taxon>
        <taxon>Pezizomycotina</taxon>
        <taxon>Dothideomycetes</taxon>
        <taxon>Dothideomycetes incertae sedis</taxon>
        <taxon>Botryosphaeriales</taxon>
        <taxon>Botryosphaeriaceae</taxon>
        <taxon>Diplodia</taxon>
    </lineage>
</organism>
<accession>A0ABR3TDJ6</accession>
<sequence length="101" mass="10766">MDVARELDDELALKAAGAERMEPALSSEPGLSEAEHCRTGQRGLSSSDNLLDRYSRSPAVSRGRVSLSMAEVETARLSTLVASKGCSATGDSIEHPFQDND</sequence>
<keyword evidence="3" id="KW-1185">Reference proteome</keyword>
<gene>
    <name evidence="2" type="ORF">SLS58_009244</name>
</gene>
<proteinExistence type="predicted"/>
<name>A0ABR3TDJ6_9PEZI</name>
<protein>
    <submittedName>
        <fullName evidence="2">Uncharacterized protein</fullName>
    </submittedName>
</protein>
<evidence type="ECO:0000313" key="3">
    <source>
        <dbReference type="Proteomes" id="UP001521184"/>
    </source>
</evidence>
<evidence type="ECO:0000256" key="1">
    <source>
        <dbReference type="SAM" id="MobiDB-lite"/>
    </source>
</evidence>
<comment type="caution">
    <text evidence="2">The sequence shown here is derived from an EMBL/GenBank/DDBJ whole genome shotgun (WGS) entry which is preliminary data.</text>
</comment>
<feature type="region of interest" description="Disordered" evidence="1">
    <location>
        <begin position="15"/>
        <end position="51"/>
    </location>
</feature>
<dbReference type="EMBL" id="JAKEKT020000087">
    <property type="protein sequence ID" value="KAL1637641.1"/>
    <property type="molecule type" value="Genomic_DNA"/>
</dbReference>